<evidence type="ECO:0000259" key="10">
    <source>
        <dbReference type="PROSITE" id="PS51012"/>
    </source>
</evidence>
<dbReference type="OrthoDB" id="9776218at2"/>
<feature type="transmembrane region" description="Helical" evidence="9">
    <location>
        <begin position="54"/>
        <end position="77"/>
    </location>
</feature>
<gene>
    <name evidence="11" type="ORF">ccrud_07055</name>
</gene>
<name>A0A172QTK1_9CORY</name>
<evidence type="ECO:0000313" key="11">
    <source>
        <dbReference type="EMBL" id="ANE03990.1"/>
    </source>
</evidence>
<evidence type="ECO:0000256" key="4">
    <source>
        <dbReference type="ARBA" id="ARBA00022475"/>
    </source>
</evidence>
<keyword evidence="4 9" id="KW-1003">Cell membrane</keyword>
<reference evidence="11 12" key="1">
    <citation type="submission" date="2016-05" db="EMBL/GenBank/DDBJ databases">
        <title>Complete genome sequence of Corynebacterium crudilactis, a new Corynebacterium species isolated from raw cow's milk.</title>
        <authorList>
            <person name="Christian R."/>
            <person name="Zimmermann J."/>
            <person name="Lipski A."/>
            <person name="Kalinowski J."/>
        </authorList>
    </citation>
    <scope>NUCLEOTIDE SEQUENCE [LARGE SCALE GENOMIC DNA]</scope>
    <source>
        <strain evidence="11 12">JZ16</strain>
    </source>
</reference>
<dbReference type="AlphaFoldDB" id="A0A172QTK1"/>
<sequence>MNIGFLYVTAKRVLLQLREDKRSIVLLLGAPVALMSLFYYMYSSTPAGLRLFETISTVMIAVFPLMLMFLLTSVTMQRERNAGTLERLWTTRIHRGDLIGGYSLAFGLMAIAQSLLMVLTLRYVLGVETAAEWWISTLIAAITGLIGVSLGLLSSAFASSEFQAIQTLPLVILPQFLLCGLLIPRENLPDVLRWISNALPLSYAVDAALEAAQTGMSQQVIMNILICMGFAAGFLTVAALSMPRTSR</sequence>
<evidence type="ECO:0000256" key="8">
    <source>
        <dbReference type="ARBA" id="ARBA00023251"/>
    </source>
</evidence>
<dbReference type="Proteomes" id="UP000076929">
    <property type="component" value="Chromosome"/>
</dbReference>
<feature type="transmembrane region" description="Helical" evidence="9">
    <location>
        <begin position="220"/>
        <end position="240"/>
    </location>
</feature>
<comment type="subcellular location">
    <subcellularLocation>
        <location evidence="1 9">Cell membrane</location>
        <topology evidence="1 9">Multi-pass membrane protein</topology>
    </subcellularLocation>
</comment>
<evidence type="ECO:0000256" key="5">
    <source>
        <dbReference type="ARBA" id="ARBA00022692"/>
    </source>
</evidence>
<keyword evidence="6 9" id="KW-1133">Transmembrane helix</keyword>
<dbReference type="PIRSF" id="PIRSF006648">
    <property type="entry name" value="DrrB"/>
    <property type="match status" value="1"/>
</dbReference>
<keyword evidence="7 9" id="KW-0472">Membrane</keyword>
<feature type="transmembrane region" description="Helical" evidence="9">
    <location>
        <begin position="98"/>
        <end position="121"/>
    </location>
</feature>
<evidence type="ECO:0000256" key="3">
    <source>
        <dbReference type="ARBA" id="ARBA00022448"/>
    </source>
</evidence>
<dbReference type="InterPro" id="IPR051449">
    <property type="entry name" value="ABC-2_transporter_component"/>
</dbReference>
<accession>A0A172QTK1</accession>
<evidence type="ECO:0000256" key="9">
    <source>
        <dbReference type="RuleBase" id="RU361157"/>
    </source>
</evidence>
<feature type="domain" description="ABC transmembrane type-2" evidence="10">
    <location>
        <begin position="22"/>
        <end position="245"/>
    </location>
</feature>
<feature type="transmembrane region" description="Helical" evidence="9">
    <location>
        <begin position="24"/>
        <end position="42"/>
    </location>
</feature>
<keyword evidence="12" id="KW-1185">Reference proteome</keyword>
<dbReference type="STRING" id="1652495.ccrud_07055"/>
<dbReference type="PANTHER" id="PTHR30294:SF38">
    <property type="entry name" value="TRANSPORT PERMEASE PROTEIN"/>
    <property type="match status" value="1"/>
</dbReference>
<dbReference type="RefSeq" id="WP_066565613.1">
    <property type="nucleotide sequence ID" value="NZ_CP015622.1"/>
</dbReference>
<proteinExistence type="inferred from homology"/>
<dbReference type="InterPro" id="IPR047817">
    <property type="entry name" value="ABC2_TM_bact-type"/>
</dbReference>
<organism evidence="11 12">
    <name type="scientific">Corynebacterium crudilactis</name>
    <dbReference type="NCBI Taxonomy" id="1652495"/>
    <lineage>
        <taxon>Bacteria</taxon>
        <taxon>Bacillati</taxon>
        <taxon>Actinomycetota</taxon>
        <taxon>Actinomycetes</taxon>
        <taxon>Mycobacteriales</taxon>
        <taxon>Corynebacteriaceae</taxon>
        <taxon>Corynebacterium</taxon>
    </lineage>
</organism>
<dbReference type="GO" id="GO:0046677">
    <property type="term" value="P:response to antibiotic"/>
    <property type="evidence" value="ECO:0007669"/>
    <property type="project" value="UniProtKB-KW"/>
</dbReference>
<protein>
    <recommendedName>
        <fullName evidence="9">Transport permease protein</fullName>
    </recommendedName>
</protein>
<keyword evidence="5 9" id="KW-0812">Transmembrane</keyword>
<dbReference type="KEGG" id="ccjz:ccrud_07055"/>
<feature type="transmembrane region" description="Helical" evidence="9">
    <location>
        <begin position="133"/>
        <end position="153"/>
    </location>
</feature>
<evidence type="ECO:0000256" key="7">
    <source>
        <dbReference type="ARBA" id="ARBA00023136"/>
    </source>
</evidence>
<dbReference type="Pfam" id="PF01061">
    <property type="entry name" value="ABC2_membrane"/>
    <property type="match status" value="1"/>
</dbReference>
<dbReference type="GO" id="GO:0140359">
    <property type="term" value="F:ABC-type transporter activity"/>
    <property type="evidence" value="ECO:0007669"/>
    <property type="project" value="InterPro"/>
</dbReference>
<dbReference type="PANTHER" id="PTHR30294">
    <property type="entry name" value="MEMBRANE COMPONENT OF ABC TRANSPORTER YHHJ-RELATED"/>
    <property type="match status" value="1"/>
</dbReference>
<evidence type="ECO:0000256" key="2">
    <source>
        <dbReference type="ARBA" id="ARBA00007783"/>
    </source>
</evidence>
<dbReference type="EMBL" id="CP015622">
    <property type="protein sequence ID" value="ANE03990.1"/>
    <property type="molecule type" value="Genomic_DNA"/>
</dbReference>
<dbReference type="PROSITE" id="PS51012">
    <property type="entry name" value="ABC_TM2"/>
    <property type="match status" value="1"/>
</dbReference>
<evidence type="ECO:0000256" key="6">
    <source>
        <dbReference type="ARBA" id="ARBA00022989"/>
    </source>
</evidence>
<evidence type="ECO:0000256" key="1">
    <source>
        <dbReference type="ARBA" id="ARBA00004651"/>
    </source>
</evidence>
<keyword evidence="3 9" id="KW-0813">Transport</keyword>
<dbReference type="GO" id="GO:0043190">
    <property type="term" value="C:ATP-binding cassette (ABC) transporter complex"/>
    <property type="evidence" value="ECO:0007669"/>
    <property type="project" value="InterPro"/>
</dbReference>
<comment type="similarity">
    <text evidence="2 9">Belongs to the ABC-2 integral membrane protein family.</text>
</comment>
<evidence type="ECO:0000313" key="12">
    <source>
        <dbReference type="Proteomes" id="UP000076929"/>
    </source>
</evidence>
<dbReference type="InterPro" id="IPR000412">
    <property type="entry name" value="ABC_2_transport"/>
</dbReference>
<keyword evidence="8" id="KW-0046">Antibiotic resistance</keyword>
<dbReference type="InterPro" id="IPR013525">
    <property type="entry name" value="ABC2_TM"/>
</dbReference>
<comment type="caution">
    <text evidence="9">Lacks conserved residue(s) required for the propagation of feature annotation.</text>
</comment>